<evidence type="ECO:0000313" key="2">
    <source>
        <dbReference type="EMBL" id="KAH7169957.1"/>
    </source>
</evidence>
<dbReference type="Pfam" id="PF13302">
    <property type="entry name" value="Acetyltransf_3"/>
    <property type="match status" value="1"/>
</dbReference>
<feature type="domain" description="N-acetyltransferase" evidence="1">
    <location>
        <begin position="165"/>
        <end position="248"/>
    </location>
</feature>
<dbReference type="AlphaFoldDB" id="A0A9P9FNM1"/>
<dbReference type="PANTHER" id="PTHR43792">
    <property type="entry name" value="GNAT FAMILY, PUTATIVE (AFU_ORTHOLOGUE AFUA_3G00765)-RELATED-RELATED"/>
    <property type="match status" value="1"/>
</dbReference>
<dbReference type="InterPro" id="IPR051531">
    <property type="entry name" value="N-acetyltransferase"/>
</dbReference>
<dbReference type="PANTHER" id="PTHR43792:SF1">
    <property type="entry name" value="N-ACETYLTRANSFERASE DOMAIN-CONTAINING PROTEIN"/>
    <property type="match status" value="1"/>
</dbReference>
<dbReference type="GO" id="GO:0016747">
    <property type="term" value="F:acyltransferase activity, transferring groups other than amino-acyl groups"/>
    <property type="evidence" value="ECO:0007669"/>
    <property type="project" value="InterPro"/>
</dbReference>
<protein>
    <submittedName>
        <fullName evidence="2">GNAT domain-containing protein</fullName>
    </submittedName>
</protein>
<dbReference type="SUPFAM" id="SSF55729">
    <property type="entry name" value="Acyl-CoA N-acyltransferases (Nat)"/>
    <property type="match status" value="1"/>
</dbReference>
<proteinExistence type="predicted"/>
<dbReference type="InterPro" id="IPR000182">
    <property type="entry name" value="GNAT_dom"/>
</dbReference>
<comment type="caution">
    <text evidence="2">The sequence shown here is derived from an EMBL/GenBank/DDBJ whole genome shotgun (WGS) entry which is preliminary data.</text>
</comment>
<dbReference type="PROSITE" id="PS51186">
    <property type="entry name" value="GNAT"/>
    <property type="match status" value="1"/>
</dbReference>
<dbReference type="Proteomes" id="UP000738349">
    <property type="component" value="Unassembled WGS sequence"/>
</dbReference>
<dbReference type="InterPro" id="IPR016181">
    <property type="entry name" value="Acyl_CoA_acyltransferase"/>
</dbReference>
<evidence type="ECO:0000313" key="3">
    <source>
        <dbReference type="Proteomes" id="UP000738349"/>
    </source>
</evidence>
<reference evidence="2" key="1">
    <citation type="journal article" date="2021" name="Nat. Commun.">
        <title>Genetic determinants of endophytism in the Arabidopsis root mycobiome.</title>
        <authorList>
            <person name="Mesny F."/>
            <person name="Miyauchi S."/>
            <person name="Thiergart T."/>
            <person name="Pickel B."/>
            <person name="Atanasova L."/>
            <person name="Karlsson M."/>
            <person name="Huettel B."/>
            <person name="Barry K.W."/>
            <person name="Haridas S."/>
            <person name="Chen C."/>
            <person name="Bauer D."/>
            <person name="Andreopoulos W."/>
            <person name="Pangilinan J."/>
            <person name="LaButti K."/>
            <person name="Riley R."/>
            <person name="Lipzen A."/>
            <person name="Clum A."/>
            <person name="Drula E."/>
            <person name="Henrissat B."/>
            <person name="Kohler A."/>
            <person name="Grigoriev I.V."/>
            <person name="Martin F.M."/>
            <person name="Hacquard S."/>
        </authorList>
    </citation>
    <scope>NUCLEOTIDE SEQUENCE</scope>
    <source>
        <strain evidence="2">MPI-CAGE-AT-0147</strain>
    </source>
</reference>
<accession>A0A9P9FNM1</accession>
<keyword evidence="3" id="KW-1185">Reference proteome</keyword>
<organism evidence="2 3">
    <name type="scientific">Dactylonectria macrodidyma</name>
    <dbReference type="NCBI Taxonomy" id="307937"/>
    <lineage>
        <taxon>Eukaryota</taxon>
        <taxon>Fungi</taxon>
        <taxon>Dikarya</taxon>
        <taxon>Ascomycota</taxon>
        <taxon>Pezizomycotina</taxon>
        <taxon>Sordariomycetes</taxon>
        <taxon>Hypocreomycetidae</taxon>
        <taxon>Hypocreales</taxon>
        <taxon>Nectriaceae</taxon>
        <taxon>Dactylonectria</taxon>
    </lineage>
</organism>
<evidence type="ECO:0000259" key="1">
    <source>
        <dbReference type="PROSITE" id="PS51186"/>
    </source>
</evidence>
<dbReference type="Gene3D" id="3.40.630.30">
    <property type="match status" value="1"/>
</dbReference>
<dbReference type="OrthoDB" id="630895at2759"/>
<sequence>MTSTRSAQNYGNGQTSFVLLTKRLVIVPTPTAILLPSYHTLFASLHANELFCQTAFGHHLPASNWSKEKTHEVILRDVVQRWGRRGMGDFAVGLRASMENRHAEKGRSLQGSPDELQIFEGADYSALVRSDEQTLDAITWVGYAGVRDATTTSMPARTEKDPVLPPWLEMIELRYGLDQDYWGQGLAKEAAEAVMQWAVSEQGARRFIAETERGNAQSGRVLQKMGFSLSGTDYWKEPSEIEWERVVEHSV</sequence>
<name>A0A9P9FNM1_9HYPO</name>
<gene>
    <name evidence="2" type="ORF">EDB81DRAFT_150273</name>
</gene>
<dbReference type="EMBL" id="JAGMUV010000002">
    <property type="protein sequence ID" value="KAH7169957.1"/>
    <property type="molecule type" value="Genomic_DNA"/>
</dbReference>